<dbReference type="Proteomes" id="UP000006732">
    <property type="component" value="Chromosome"/>
</dbReference>
<reference evidence="1 2" key="1">
    <citation type="submission" date="2006-10" db="EMBL/GenBank/DDBJ databases">
        <title>Complete sequence of chromosome of Pelobacter propionicus DSM 2379.</title>
        <authorList>
            <consortium name="US DOE Joint Genome Institute"/>
            <person name="Copeland A."/>
            <person name="Lucas S."/>
            <person name="Lapidus A."/>
            <person name="Barry K."/>
            <person name="Detter J.C."/>
            <person name="Glavina del Rio T."/>
            <person name="Hammon N."/>
            <person name="Israni S."/>
            <person name="Dalin E."/>
            <person name="Tice H."/>
            <person name="Pitluck S."/>
            <person name="Saunders E."/>
            <person name="Brettin T."/>
            <person name="Bruce D."/>
            <person name="Han C."/>
            <person name="Tapia R."/>
            <person name="Schmutz J."/>
            <person name="Larimer F."/>
            <person name="Land M."/>
            <person name="Hauser L."/>
            <person name="Kyrpides N."/>
            <person name="Kim E."/>
            <person name="Lovley D."/>
            <person name="Richardson P."/>
        </authorList>
    </citation>
    <scope>NUCLEOTIDE SEQUENCE [LARGE SCALE GENOMIC DNA]</scope>
    <source>
        <strain evidence="2">DSM 2379 / NBRC 103807 / OttBd1</strain>
    </source>
</reference>
<name>A1ASG7_PELPD</name>
<accession>A1ASG7</accession>
<organism evidence="1 2">
    <name type="scientific">Pelobacter propionicus (strain DSM 2379 / NBRC 103807 / OttBd1)</name>
    <dbReference type="NCBI Taxonomy" id="338966"/>
    <lineage>
        <taxon>Bacteria</taxon>
        <taxon>Pseudomonadati</taxon>
        <taxon>Thermodesulfobacteriota</taxon>
        <taxon>Desulfuromonadia</taxon>
        <taxon>Desulfuromonadales</taxon>
        <taxon>Desulfuromonadaceae</taxon>
        <taxon>Pelobacter</taxon>
    </lineage>
</organism>
<dbReference type="eggNOG" id="COG2301">
    <property type="taxonomic scope" value="Bacteria"/>
</dbReference>
<sequence>MRKRNQVVLTAVRKEHGTASATPTENIPRVLERVGVCFDTRDSFLSTLPFSMNDVTAGSENELQAVVAGSRERVDLPLVIEESNYFTNMIRRAEAGESPRRVVTDLEQYLAENPSGIWENSWVRFPRSRLSPFALEVLERDLLADKRDPARGQRSDAGRFVRQEASADEMLRVPISYLIKLALADLIGSQPRLPEIVRQTGIRLLEHYLNDNTSPETFSFNVVPLRPSLGMGRAIARESGIRFLMSQFLIGYANRVFGLEEQGQTAMTYFAPHPPVRQKELNDLVSDSFYRDLFMSPCLSGWDRGEEKHRYMQLCHQVLSRSQLNAVAKLRDAGIITNNLVVLPNLSNISLANNGTHISLGSRRIGAAMADAGSGFNALHEKRLGDLAIKISEHFLPLFVGTYSAAPYRLAFSDFHPERAMGFLPHELDYTHLRMLWRRWRTKADLSVFGQPMTPFGPERIDRLISSLFGLRGDFVPDYRLIDYLACLLSTERSPALNGQPGSHDRLRRDLADMGVFDEQMSVYLLCKLREYGKMGFSGFEGRYYSLFETFDTDMGRATDLQNLVTVLAYLFIAEGVDHGHIPDTPPVESERRQIFFGAAIGIPTFFVRRDTPNQFLKKILSRTERTRPSRRYPGYLRVYNREYCLALLRLIRDEGAGLVELLGLAATLDDLEERLHDPRHSALGRLTNGILGELNATSPLEADSRDFNCAAERYYRTTLRRRHMAEAYGFLEDSCRLMELDAARGDSGLRQALGTILGERPSGDLLRRARRELLEEQGDTATLIQAMNLLLLSVFHDERRFAAHTTTRSDSINAAPVHRAG</sequence>
<dbReference type="EMBL" id="CP000482">
    <property type="protein sequence ID" value="ABL00288.1"/>
    <property type="molecule type" value="Genomic_DNA"/>
</dbReference>
<evidence type="ECO:0000313" key="1">
    <source>
        <dbReference type="EMBL" id="ABL00288.1"/>
    </source>
</evidence>
<dbReference type="AlphaFoldDB" id="A1ASG7"/>
<keyword evidence="2" id="KW-1185">Reference proteome</keyword>
<proteinExistence type="predicted"/>
<dbReference type="STRING" id="338966.Ppro_2684"/>
<protein>
    <submittedName>
        <fullName evidence="1">Uncharacterized protein</fullName>
    </submittedName>
</protein>
<dbReference type="RefSeq" id="WP_011736539.1">
    <property type="nucleotide sequence ID" value="NC_008609.1"/>
</dbReference>
<gene>
    <name evidence="1" type="ordered locus">Ppro_2684</name>
</gene>
<evidence type="ECO:0000313" key="2">
    <source>
        <dbReference type="Proteomes" id="UP000006732"/>
    </source>
</evidence>
<dbReference type="KEGG" id="ppd:Ppro_2684"/>
<dbReference type="HOGENOM" id="CLU_347448_0_0_7"/>